<gene>
    <name evidence="1" type="ORF">OPV22_034694</name>
</gene>
<protein>
    <submittedName>
        <fullName evidence="1">Uncharacterized protein</fullName>
    </submittedName>
</protein>
<evidence type="ECO:0000313" key="2">
    <source>
        <dbReference type="Proteomes" id="UP001222027"/>
    </source>
</evidence>
<dbReference type="Proteomes" id="UP001222027">
    <property type="component" value="Unassembled WGS sequence"/>
</dbReference>
<proteinExistence type="predicted"/>
<organism evidence="1 2">
    <name type="scientific">Ensete ventricosum</name>
    <name type="common">Abyssinian banana</name>
    <name type="synonym">Musa ensete</name>
    <dbReference type="NCBI Taxonomy" id="4639"/>
    <lineage>
        <taxon>Eukaryota</taxon>
        <taxon>Viridiplantae</taxon>
        <taxon>Streptophyta</taxon>
        <taxon>Embryophyta</taxon>
        <taxon>Tracheophyta</taxon>
        <taxon>Spermatophyta</taxon>
        <taxon>Magnoliopsida</taxon>
        <taxon>Liliopsida</taxon>
        <taxon>Zingiberales</taxon>
        <taxon>Musaceae</taxon>
        <taxon>Ensete</taxon>
    </lineage>
</organism>
<reference evidence="1 2" key="1">
    <citation type="submission" date="2022-12" db="EMBL/GenBank/DDBJ databases">
        <title>Chromosome-scale assembly of the Ensete ventricosum genome.</title>
        <authorList>
            <person name="Dussert Y."/>
            <person name="Stocks J."/>
            <person name="Wendawek A."/>
            <person name="Woldeyes F."/>
            <person name="Nichols R.A."/>
            <person name="Borrell J.S."/>
        </authorList>
    </citation>
    <scope>NUCLEOTIDE SEQUENCE [LARGE SCALE GENOMIC DNA]</scope>
    <source>
        <strain evidence="2">cv. Maze</strain>
        <tissue evidence="1">Seeds</tissue>
    </source>
</reference>
<dbReference type="AlphaFoldDB" id="A0AAV8PXS9"/>
<dbReference type="EMBL" id="JAQQAF010000009">
    <property type="protein sequence ID" value="KAJ8461768.1"/>
    <property type="molecule type" value="Genomic_DNA"/>
</dbReference>
<sequence length="259" mass="28486">MARLLGRDSQHSIASKLFDSIPSGGMARLLGRDSQHSIASKLFDSIPSGGMARLLGRDSQHSIAASKLFDSIPSGGMARLLGRDSQHSIASKLFDSIPSGGMARLLGRDSQHSIAASKLFDSIPSGGMLPCYTTLPHNSYIHMAAWMCSKKLVMYYYSYMIQHRTIVDGYCKAKKYEQAIEFLSGIILYVDPSFQNKPSATREPSLESDLVLPKLVKLDIDKIQEHYSNLLAPDIQSLQPVSRLGDQHIVIDINDSEVS</sequence>
<comment type="caution">
    <text evidence="1">The sequence shown here is derived from an EMBL/GenBank/DDBJ whole genome shotgun (WGS) entry which is preliminary data.</text>
</comment>
<name>A0AAV8PXS9_ENSVE</name>
<accession>A0AAV8PXS9</accession>
<keyword evidence="2" id="KW-1185">Reference proteome</keyword>
<evidence type="ECO:0000313" key="1">
    <source>
        <dbReference type="EMBL" id="KAJ8461768.1"/>
    </source>
</evidence>